<protein>
    <submittedName>
        <fullName evidence="2">HET-domain-containing protein</fullName>
    </submittedName>
</protein>
<dbReference type="STRING" id="1149755.A0A2J6RZ74"/>
<gene>
    <name evidence="2" type="ORF">L207DRAFT_422909</name>
</gene>
<name>A0A2J6RZ74_HYAVF</name>
<dbReference type="AlphaFoldDB" id="A0A2J6RZ74"/>
<reference evidence="2 3" key="1">
    <citation type="submission" date="2016-04" db="EMBL/GenBank/DDBJ databases">
        <title>A degradative enzymes factory behind the ericoid mycorrhizal symbiosis.</title>
        <authorList>
            <consortium name="DOE Joint Genome Institute"/>
            <person name="Martino E."/>
            <person name="Morin E."/>
            <person name="Grelet G."/>
            <person name="Kuo A."/>
            <person name="Kohler A."/>
            <person name="Daghino S."/>
            <person name="Barry K."/>
            <person name="Choi C."/>
            <person name="Cichocki N."/>
            <person name="Clum A."/>
            <person name="Copeland A."/>
            <person name="Hainaut M."/>
            <person name="Haridas S."/>
            <person name="Labutti K."/>
            <person name="Lindquist E."/>
            <person name="Lipzen A."/>
            <person name="Khouja H.-R."/>
            <person name="Murat C."/>
            <person name="Ohm R."/>
            <person name="Olson A."/>
            <person name="Spatafora J."/>
            <person name="Veneault-Fourrey C."/>
            <person name="Henrissat B."/>
            <person name="Grigoriev I."/>
            <person name="Martin F."/>
            <person name="Perotto S."/>
        </authorList>
    </citation>
    <scope>NUCLEOTIDE SEQUENCE [LARGE SCALE GENOMIC DNA]</scope>
    <source>
        <strain evidence="2 3">F</strain>
    </source>
</reference>
<dbReference type="PANTHER" id="PTHR10622:SF12">
    <property type="entry name" value="HET DOMAIN-CONTAINING PROTEIN"/>
    <property type="match status" value="1"/>
</dbReference>
<evidence type="ECO:0000313" key="3">
    <source>
        <dbReference type="Proteomes" id="UP000235786"/>
    </source>
</evidence>
<keyword evidence="3" id="KW-1185">Reference proteome</keyword>
<evidence type="ECO:0000313" key="2">
    <source>
        <dbReference type="EMBL" id="PMD43795.1"/>
    </source>
</evidence>
<organism evidence="2 3">
    <name type="scientific">Hyaloscypha variabilis (strain UAMH 11265 / GT02V1 / F)</name>
    <name type="common">Meliniomyces variabilis</name>
    <dbReference type="NCBI Taxonomy" id="1149755"/>
    <lineage>
        <taxon>Eukaryota</taxon>
        <taxon>Fungi</taxon>
        <taxon>Dikarya</taxon>
        <taxon>Ascomycota</taxon>
        <taxon>Pezizomycotina</taxon>
        <taxon>Leotiomycetes</taxon>
        <taxon>Helotiales</taxon>
        <taxon>Hyaloscyphaceae</taxon>
        <taxon>Hyaloscypha</taxon>
        <taxon>Hyaloscypha variabilis</taxon>
    </lineage>
</organism>
<feature type="domain" description="Heterokaryon incompatibility" evidence="1">
    <location>
        <begin position="22"/>
        <end position="106"/>
    </location>
</feature>
<evidence type="ECO:0000259" key="1">
    <source>
        <dbReference type="Pfam" id="PF06985"/>
    </source>
</evidence>
<dbReference type="Pfam" id="PF06985">
    <property type="entry name" value="HET"/>
    <property type="match status" value="1"/>
</dbReference>
<dbReference type="Proteomes" id="UP000235786">
    <property type="component" value="Unassembled WGS sequence"/>
</dbReference>
<dbReference type="PANTHER" id="PTHR10622">
    <property type="entry name" value="HET DOMAIN-CONTAINING PROTEIN"/>
    <property type="match status" value="1"/>
</dbReference>
<proteinExistence type="predicted"/>
<accession>A0A2J6RZ74</accession>
<dbReference type="EMBL" id="KZ613942">
    <property type="protein sequence ID" value="PMD43795.1"/>
    <property type="molecule type" value="Genomic_DNA"/>
</dbReference>
<dbReference type="OrthoDB" id="674604at2759"/>
<feature type="non-terminal residue" evidence="2">
    <location>
        <position position="1"/>
    </location>
</feature>
<sequence length="393" mass="45192">LKLINARTIKIEEFNESAIPHYGILSHTWEDREILFQEIDLPGIESNNGYDKIEKACQLAIRKRLNYVWVDTCCIDKSSSSELSEAINSMFRWYMKSDICFVYLSDLGEGVPTECGLEHCKWFTRGWTLQELIAPSNLEFYDAAWNVRGTKRGLEETLHQITGIDKNVLRNSDLLNNIPVAKKMSWAASRQTTRTEDLAYCLLGIFDVNMPLIYGEGCKSFLRLQEEVVKTTHDLTIFGWKSSNPTKQEYRGILASTPHEFASSPEQRINNLRLQPKMLDPLQGEFSVTNRGVRITSRLLCAPSNPDVYILPLRYHGLNYDSANSQMGIYLRKLEPILLLELCRALFTQLILKFLTKEQKSELSTLRRRSLQICATQYTAFDVLQSSFTFIMI</sequence>
<dbReference type="InterPro" id="IPR010730">
    <property type="entry name" value="HET"/>
</dbReference>